<name>A0A9N9FHJ1_9GLOM</name>
<sequence>MKCFNSFDVNTEIISNKKEKKKISDLVLDALNLDVEDVEKGNNGIGVEKAEWMGVEKDEQIDVGKDRQKAVEYFQKATNMENDESTFDDKKSEKFDKTHPKLHNQLLNNKKRKTIVWMPKLTLEGAIQVLGNGLKKEEKYQLGKRKAVNNSMVYKALRCLPTYGLCVFDPGGKSFLLFDFVS</sequence>
<dbReference type="EMBL" id="CAJVQA010002105">
    <property type="protein sequence ID" value="CAG8536679.1"/>
    <property type="molecule type" value="Genomic_DNA"/>
</dbReference>
<organism evidence="1 2">
    <name type="scientific">Cetraspora pellucida</name>
    <dbReference type="NCBI Taxonomy" id="1433469"/>
    <lineage>
        <taxon>Eukaryota</taxon>
        <taxon>Fungi</taxon>
        <taxon>Fungi incertae sedis</taxon>
        <taxon>Mucoromycota</taxon>
        <taxon>Glomeromycotina</taxon>
        <taxon>Glomeromycetes</taxon>
        <taxon>Diversisporales</taxon>
        <taxon>Gigasporaceae</taxon>
        <taxon>Cetraspora</taxon>
    </lineage>
</organism>
<protein>
    <submittedName>
        <fullName evidence="1">22587_t:CDS:1</fullName>
    </submittedName>
</protein>
<evidence type="ECO:0000313" key="1">
    <source>
        <dbReference type="EMBL" id="CAG8536679.1"/>
    </source>
</evidence>
<accession>A0A9N9FHJ1</accession>
<keyword evidence="2" id="KW-1185">Reference proteome</keyword>
<evidence type="ECO:0000313" key="2">
    <source>
        <dbReference type="Proteomes" id="UP000789759"/>
    </source>
</evidence>
<gene>
    <name evidence="1" type="ORF">CPELLU_LOCUS4101</name>
</gene>
<dbReference type="Proteomes" id="UP000789759">
    <property type="component" value="Unassembled WGS sequence"/>
</dbReference>
<proteinExistence type="predicted"/>
<dbReference type="AlphaFoldDB" id="A0A9N9FHJ1"/>
<comment type="caution">
    <text evidence="1">The sequence shown here is derived from an EMBL/GenBank/DDBJ whole genome shotgun (WGS) entry which is preliminary data.</text>
</comment>
<reference evidence="1" key="1">
    <citation type="submission" date="2021-06" db="EMBL/GenBank/DDBJ databases">
        <authorList>
            <person name="Kallberg Y."/>
            <person name="Tangrot J."/>
            <person name="Rosling A."/>
        </authorList>
    </citation>
    <scope>NUCLEOTIDE SEQUENCE</scope>
    <source>
        <strain evidence="1">FL966</strain>
    </source>
</reference>